<dbReference type="PANTHER" id="PTHR43245:SF13">
    <property type="entry name" value="UDP-D-APIOSE_UDP-D-XYLOSE SYNTHASE 2"/>
    <property type="match status" value="1"/>
</dbReference>
<dbReference type="SUPFAM" id="SSF51735">
    <property type="entry name" value="NAD(P)-binding Rossmann-fold domains"/>
    <property type="match status" value="1"/>
</dbReference>
<dbReference type="PANTHER" id="PTHR43245">
    <property type="entry name" value="BIFUNCTIONAL POLYMYXIN RESISTANCE PROTEIN ARNA"/>
    <property type="match status" value="1"/>
</dbReference>
<keyword evidence="3" id="KW-1185">Reference proteome</keyword>
<dbReference type="EMBL" id="CP010407">
    <property type="protein sequence ID" value="AJF69337.1"/>
    <property type="molecule type" value="Genomic_DNA"/>
</dbReference>
<protein>
    <recommendedName>
        <fullName evidence="1">NAD-dependent epimerase/dehydratase domain-containing protein</fullName>
    </recommendedName>
</protein>
<evidence type="ECO:0000313" key="3">
    <source>
        <dbReference type="Proteomes" id="UP000031774"/>
    </source>
</evidence>
<dbReference type="InterPro" id="IPR036291">
    <property type="entry name" value="NAD(P)-bd_dom_sf"/>
</dbReference>
<evidence type="ECO:0000259" key="1">
    <source>
        <dbReference type="Pfam" id="PF01370"/>
    </source>
</evidence>
<gene>
    <name evidence="2" type="ORF">SVTN_38830</name>
</gene>
<reference evidence="2 3" key="1">
    <citation type="submission" date="2014-12" db="EMBL/GenBank/DDBJ databases">
        <title>Complete genome sequence of Streptomyces vietnamensis strain GIMV4.0001, a genetic manipulable producer of the benzoisochromanequinone antibiotic granaticin.</title>
        <authorList>
            <person name="Deng M.R."/>
            <person name="Guo J."/>
            <person name="Ma L.Y."/>
            <person name="Feng G.D."/>
            <person name="Mo C.Y."/>
            <person name="Zhu H.H."/>
        </authorList>
    </citation>
    <scope>NUCLEOTIDE SEQUENCE [LARGE SCALE GENOMIC DNA]</scope>
    <source>
        <strain evidence="3">GIMV4.0001</strain>
    </source>
</reference>
<dbReference type="AlphaFoldDB" id="A0A0B5IFN4"/>
<name>A0A0B5IFN4_9ACTN</name>
<organism evidence="2 3">
    <name type="scientific">Streptomyces vietnamensis</name>
    <dbReference type="NCBI Taxonomy" id="362257"/>
    <lineage>
        <taxon>Bacteria</taxon>
        <taxon>Bacillati</taxon>
        <taxon>Actinomycetota</taxon>
        <taxon>Actinomycetes</taxon>
        <taxon>Kitasatosporales</taxon>
        <taxon>Streptomycetaceae</taxon>
        <taxon>Streptomyces</taxon>
    </lineage>
</organism>
<dbReference type="InterPro" id="IPR050177">
    <property type="entry name" value="Lipid_A_modif_metabolic_enz"/>
</dbReference>
<proteinExistence type="predicted"/>
<accession>A0A0B5IFN4</accession>
<dbReference type="STRING" id="362257.SVTN_38830"/>
<dbReference type="Gene3D" id="3.40.50.720">
    <property type="entry name" value="NAD(P)-binding Rossmann-like Domain"/>
    <property type="match status" value="1"/>
</dbReference>
<dbReference type="Pfam" id="PF01370">
    <property type="entry name" value="Epimerase"/>
    <property type="match status" value="1"/>
</dbReference>
<feature type="domain" description="NAD-dependent epimerase/dehydratase" evidence="1">
    <location>
        <begin position="13"/>
        <end position="221"/>
    </location>
</feature>
<sequence length="319" mass="34150">MKHTTAPRHVIFGSGAVGTAVAEALVRRGEPVRIVNRSGRADVPDGVEVVAGDAADPAFTTAVAAGAAVVYQALNPPYHRWRQEFPALQAGVLAAAEAAGARMVSMDNVYSYGPPGGRPFTEETPDAATTRKGRLRGRMARDLLAAHKAGRVEVAIGRASDYFGPRGGAQSNLGDLVFPALLAGRTATVLGDPDQPHTYTYVPDIGEALALLGRHPDAPGRIWHLPNDPHTRTTRELVDLAHHATGRPGTARLRRMPTFALYAMGAVNRTVRELIEMQYEFAEPFVVDSSLVRDRLGAVATPAEEALEQTVAAYRALRK</sequence>
<dbReference type="HOGENOM" id="CLU_049717_1_0_11"/>
<evidence type="ECO:0000313" key="2">
    <source>
        <dbReference type="EMBL" id="AJF69337.1"/>
    </source>
</evidence>
<dbReference type="KEGG" id="svt:SVTN_38830"/>
<dbReference type="RefSeq" id="WP_041133258.1">
    <property type="nucleotide sequence ID" value="NZ_CP010407.1"/>
</dbReference>
<dbReference type="InterPro" id="IPR001509">
    <property type="entry name" value="Epimerase_deHydtase"/>
</dbReference>
<dbReference type="Proteomes" id="UP000031774">
    <property type="component" value="Chromosome"/>
</dbReference>